<evidence type="ECO:0000256" key="3">
    <source>
        <dbReference type="ARBA" id="ARBA00022989"/>
    </source>
</evidence>
<dbReference type="EMBL" id="BAAADO010000001">
    <property type="protein sequence ID" value="GAA0484010.1"/>
    <property type="molecule type" value="Genomic_DNA"/>
</dbReference>
<proteinExistence type="predicted"/>
<evidence type="ECO:0000256" key="2">
    <source>
        <dbReference type="ARBA" id="ARBA00022692"/>
    </source>
</evidence>
<organism evidence="6 7">
    <name type="scientific">Salinibacillus aidingensis</name>
    <dbReference type="NCBI Taxonomy" id="237684"/>
    <lineage>
        <taxon>Bacteria</taxon>
        <taxon>Bacillati</taxon>
        <taxon>Bacillota</taxon>
        <taxon>Bacilli</taxon>
        <taxon>Bacillales</taxon>
        <taxon>Bacillaceae</taxon>
        <taxon>Salinibacillus</taxon>
    </lineage>
</organism>
<name>A0ABN1AU90_9BACI</name>
<comment type="caution">
    <text evidence="6">The sequence shown here is derived from an EMBL/GenBank/DDBJ whole genome shotgun (WGS) entry which is preliminary data.</text>
</comment>
<keyword evidence="7" id="KW-1185">Reference proteome</keyword>
<accession>A0ABN1AU90</accession>
<reference evidence="6 7" key="1">
    <citation type="journal article" date="2019" name="Int. J. Syst. Evol. Microbiol.">
        <title>The Global Catalogue of Microorganisms (GCM) 10K type strain sequencing project: providing services to taxonomists for standard genome sequencing and annotation.</title>
        <authorList>
            <consortium name="The Broad Institute Genomics Platform"/>
            <consortium name="The Broad Institute Genome Sequencing Center for Infectious Disease"/>
            <person name="Wu L."/>
            <person name="Ma J."/>
        </authorList>
    </citation>
    <scope>NUCLEOTIDE SEQUENCE [LARGE SCALE GENOMIC DNA]</scope>
    <source>
        <strain evidence="6 7">JCM 12389</strain>
    </source>
</reference>
<feature type="transmembrane region" description="Helical" evidence="5">
    <location>
        <begin position="66"/>
        <end position="87"/>
    </location>
</feature>
<evidence type="ECO:0000256" key="4">
    <source>
        <dbReference type="ARBA" id="ARBA00023136"/>
    </source>
</evidence>
<keyword evidence="1" id="KW-1003">Cell membrane</keyword>
<protein>
    <submittedName>
        <fullName evidence="6">Sporulation membrane protein YtaF</fullName>
    </submittedName>
</protein>
<evidence type="ECO:0000313" key="7">
    <source>
        <dbReference type="Proteomes" id="UP001500880"/>
    </source>
</evidence>
<evidence type="ECO:0000313" key="6">
    <source>
        <dbReference type="EMBL" id="GAA0484010.1"/>
    </source>
</evidence>
<dbReference type="Pfam" id="PF02659">
    <property type="entry name" value="Mntp"/>
    <property type="match status" value="2"/>
</dbReference>
<sequence length="211" mass="23033">MAEWLTLGLLSFAVSFDSFAAGFTFGLRKVRIPVKSLLYIGFVTAIVFTFAMLIGKQVVGLFSPAIADIIGGTLFIGIGIWVIYQFFRDQKEAKSHSKVYLFKWEIKSLGIVIQILKDPNQADMDSSGDIKGLEAFVLGTALSLDAFGAGIGAAIFGFSPFLTAGCIAFMSSLFLFMGTKSGYVLSKWKWVEKFAFLPGVILILLGFFKLS</sequence>
<feature type="transmembrane region" description="Helical" evidence="5">
    <location>
        <begin position="161"/>
        <end position="178"/>
    </location>
</feature>
<keyword evidence="4 5" id="KW-0472">Membrane</keyword>
<gene>
    <name evidence="6" type="primary">ytaF</name>
    <name evidence="6" type="ORF">GCM10008986_06500</name>
</gene>
<dbReference type="PANTHER" id="PTHR35529:SF2">
    <property type="entry name" value="SPORULATION PROTEIN YTAF-RELATED"/>
    <property type="match status" value="1"/>
</dbReference>
<dbReference type="PANTHER" id="PTHR35529">
    <property type="entry name" value="MANGANESE EFFLUX PUMP MNTP-RELATED"/>
    <property type="match status" value="1"/>
</dbReference>
<dbReference type="InterPro" id="IPR003810">
    <property type="entry name" value="Mntp/YtaF"/>
</dbReference>
<evidence type="ECO:0000256" key="5">
    <source>
        <dbReference type="SAM" id="Phobius"/>
    </source>
</evidence>
<dbReference type="Proteomes" id="UP001500880">
    <property type="component" value="Unassembled WGS sequence"/>
</dbReference>
<dbReference type="NCBIfam" id="TIGR02840">
    <property type="entry name" value="spore_YtaF"/>
    <property type="match status" value="1"/>
</dbReference>
<keyword evidence="2 5" id="KW-0812">Transmembrane</keyword>
<evidence type="ECO:0000256" key="1">
    <source>
        <dbReference type="ARBA" id="ARBA00022475"/>
    </source>
</evidence>
<dbReference type="RefSeq" id="WP_343837477.1">
    <property type="nucleotide sequence ID" value="NZ_BAAADO010000001.1"/>
</dbReference>
<feature type="transmembrane region" description="Helical" evidence="5">
    <location>
        <begin position="36"/>
        <end position="54"/>
    </location>
</feature>
<dbReference type="InterPro" id="IPR014205">
    <property type="entry name" value="Spore_YtaF"/>
</dbReference>
<feature type="transmembrane region" description="Helical" evidence="5">
    <location>
        <begin position="190"/>
        <end position="208"/>
    </location>
</feature>
<keyword evidence="3 5" id="KW-1133">Transmembrane helix</keyword>